<dbReference type="Proteomes" id="UP001521184">
    <property type="component" value="Unassembled WGS sequence"/>
</dbReference>
<reference evidence="2 3" key="1">
    <citation type="journal article" date="2023" name="Plant Dis.">
        <title>First Report of Diplodia intermedia Causing Canker and Dieback Diseases on Apple Trees in Canada.</title>
        <authorList>
            <person name="Ellouze W."/>
            <person name="Ilyukhin E."/>
            <person name="Sulman M."/>
            <person name="Ali S."/>
        </authorList>
    </citation>
    <scope>NUCLEOTIDE SEQUENCE [LARGE SCALE GENOMIC DNA]</scope>
    <source>
        <strain evidence="2 3">M45-28</strain>
    </source>
</reference>
<gene>
    <name evidence="2" type="ORF">SLS58_003831</name>
</gene>
<accession>A0ABR3TW62</accession>
<name>A0ABR3TW62_9PEZI</name>
<evidence type="ECO:0000313" key="2">
    <source>
        <dbReference type="EMBL" id="KAL1645522.1"/>
    </source>
</evidence>
<evidence type="ECO:0000256" key="1">
    <source>
        <dbReference type="SAM" id="MobiDB-lite"/>
    </source>
</evidence>
<evidence type="ECO:0000313" key="3">
    <source>
        <dbReference type="Proteomes" id="UP001521184"/>
    </source>
</evidence>
<proteinExistence type="predicted"/>
<feature type="region of interest" description="Disordered" evidence="1">
    <location>
        <begin position="268"/>
        <end position="314"/>
    </location>
</feature>
<keyword evidence="3" id="KW-1185">Reference proteome</keyword>
<organism evidence="2 3">
    <name type="scientific">Diplodia intermedia</name>
    <dbReference type="NCBI Taxonomy" id="856260"/>
    <lineage>
        <taxon>Eukaryota</taxon>
        <taxon>Fungi</taxon>
        <taxon>Dikarya</taxon>
        <taxon>Ascomycota</taxon>
        <taxon>Pezizomycotina</taxon>
        <taxon>Dothideomycetes</taxon>
        <taxon>Dothideomycetes incertae sedis</taxon>
        <taxon>Botryosphaeriales</taxon>
        <taxon>Botryosphaeriaceae</taxon>
        <taxon>Diplodia</taxon>
    </lineage>
</organism>
<comment type="caution">
    <text evidence="2">The sequence shown here is derived from an EMBL/GenBank/DDBJ whole genome shotgun (WGS) entry which is preliminary data.</text>
</comment>
<feature type="compositionally biased region" description="Polar residues" evidence="1">
    <location>
        <begin position="274"/>
        <end position="286"/>
    </location>
</feature>
<sequence>MKHTPEHAMEDSRVAFSERGLQQEQLSGSSYVNLDPQLKIHTPNDYPPAAYLAADGPWSPYVRRTTYSLVVPHADPNHRKASVLSDEVEGESVPSLRNFSTKVNQLVPAPEFLWFKTKECQLSGLRPQRLQLLRTKLSADHCVDCDYDSNVLSRYESFGRERLPQLVRQSLEVAVYNNEVVVEDQLRSQLVGIVQRSLEEVFTQFRQQERTFPPRGPSEIAPQGMIAAQPQDQEGPVLTCEPNSTEANMNALRTSERMLPREELMDDAQFQPDAANSNDTQNNWGSFVSDEQPGIFAPFPSRMGEFTKGSSRQV</sequence>
<dbReference type="EMBL" id="JAKEKT020000019">
    <property type="protein sequence ID" value="KAL1645522.1"/>
    <property type="molecule type" value="Genomic_DNA"/>
</dbReference>
<protein>
    <submittedName>
        <fullName evidence="2">Uncharacterized protein</fullName>
    </submittedName>
</protein>